<gene>
    <name evidence="3" type="ORF">HYN04_12080</name>
</gene>
<dbReference type="OrthoDB" id="8086524at2"/>
<evidence type="ECO:0000313" key="3">
    <source>
        <dbReference type="EMBL" id="AWM78421.1"/>
    </source>
</evidence>
<evidence type="ECO:0000313" key="4">
    <source>
        <dbReference type="Proteomes" id="UP000247763"/>
    </source>
</evidence>
<keyword evidence="2" id="KW-1133">Transmembrane helix</keyword>
<evidence type="ECO:0000256" key="2">
    <source>
        <dbReference type="SAM" id="Phobius"/>
    </source>
</evidence>
<dbReference type="EMBL" id="CP029479">
    <property type="protein sequence ID" value="AWM78421.1"/>
    <property type="molecule type" value="Genomic_DNA"/>
</dbReference>
<accession>A0A2Z3HYK2</accession>
<dbReference type="RefSeq" id="WP_110450987.1">
    <property type="nucleotide sequence ID" value="NZ_CP029479.1"/>
</dbReference>
<keyword evidence="4" id="KW-1185">Reference proteome</keyword>
<feature type="transmembrane region" description="Helical" evidence="2">
    <location>
        <begin position="140"/>
        <end position="161"/>
    </location>
</feature>
<dbReference type="AlphaFoldDB" id="A0A2Z3HYK2"/>
<dbReference type="Proteomes" id="UP000247763">
    <property type="component" value="Chromosome"/>
</dbReference>
<feature type="compositionally biased region" description="Low complexity" evidence="1">
    <location>
        <begin position="112"/>
        <end position="129"/>
    </location>
</feature>
<protein>
    <submittedName>
        <fullName evidence="3">Uncharacterized protein</fullName>
    </submittedName>
</protein>
<organism evidence="3 4">
    <name type="scientific">Phenylobacterium parvum</name>
    <dbReference type="NCBI Taxonomy" id="2201350"/>
    <lineage>
        <taxon>Bacteria</taxon>
        <taxon>Pseudomonadati</taxon>
        <taxon>Pseudomonadota</taxon>
        <taxon>Alphaproteobacteria</taxon>
        <taxon>Caulobacterales</taxon>
        <taxon>Caulobacteraceae</taxon>
        <taxon>Phenylobacterium</taxon>
    </lineage>
</organism>
<proteinExistence type="predicted"/>
<keyword evidence="2" id="KW-0812">Transmembrane</keyword>
<name>A0A2Z3HYK2_9CAUL</name>
<sequence>MLNLKIETAAVRVAAFPEGDRLLTLRATCLGPAAALAAARLVPRRHAQVPEDGLWDIDLVVDAGVEPGGAVTWRDVVFIGEADWCEGVRLHSPGGVLEHRIAPQGAQLAPRPLAAPRWSRPAAPASSPAKPRRRFDPFRFLLDGAATAMILAGVSLLPMALPANAAEPAGQGPAPAASGFDRN</sequence>
<reference evidence="4" key="1">
    <citation type="submission" date="2018-05" db="EMBL/GenBank/DDBJ databases">
        <title>Genome sequencing of Phenylobacterium sp. HYN0004.</title>
        <authorList>
            <person name="Yi H."/>
            <person name="Baek C."/>
        </authorList>
    </citation>
    <scope>NUCLEOTIDE SEQUENCE [LARGE SCALE GENOMIC DNA]</scope>
    <source>
        <strain evidence="4">HYN0004</strain>
    </source>
</reference>
<keyword evidence="2" id="KW-0472">Membrane</keyword>
<evidence type="ECO:0000256" key="1">
    <source>
        <dbReference type="SAM" id="MobiDB-lite"/>
    </source>
</evidence>
<dbReference type="KEGG" id="phb:HYN04_12080"/>
<feature type="region of interest" description="Disordered" evidence="1">
    <location>
        <begin position="112"/>
        <end position="131"/>
    </location>
</feature>